<evidence type="ECO:0000256" key="7">
    <source>
        <dbReference type="ARBA" id="ARBA00023136"/>
    </source>
</evidence>
<evidence type="ECO:0000256" key="4">
    <source>
        <dbReference type="ARBA" id="ARBA00022692"/>
    </source>
</evidence>
<dbReference type="Pfam" id="PF25301">
    <property type="entry name" value="CUT_C"/>
    <property type="match status" value="1"/>
</dbReference>
<dbReference type="Proteomes" id="UP000887540">
    <property type="component" value="Unplaced"/>
</dbReference>
<evidence type="ECO:0000259" key="10">
    <source>
        <dbReference type="PROSITE" id="PS51034"/>
    </source>
</evidence>
<evidence type="ECO:0000256" key="5">
    <source>
        <dbReference type="ARBA" id="ARBA00022729"/>
    </source>
</evidence>
<evidence type="ECO:0000313" key="11">
    <source>
        <dbReference type="Proteomes" id="UP000887540"/>
    </source>
</evidence>
<evidence type="ECO:0000256" key="2">
    <source>
        <dbReference type="ARBA" id="ARBA00022460"/>
    </source>
</evidence>
<accession>A0A914EEH2</accession>
<dbReference type="PROSITE" id="PS51034">
    <property type="entry name" value="ZP_2"/>
    <property type="match status" value="1"/>
</dbReference>
<dbReference type="SMART" id="SM00241">
    <property type="entry name" value="ZP"/>
    <property type="match status" value="1"/>
</dbReference>
<evidence type="ECO:0000256" key="6">
    <source>
        <dbReference type="ARBA" id="ARBA00022989"/>
    </source>
</evidence>
<dbReference type="WBParaSite" id="ACRNAN_scaffold7689.g17013.t1">
    <property type="protein sequence ID" value="ACRNAN_scaffold7689.g17013.t1"/>
    <property type="gene ID" value="ACRNAN_scaffold7689.g17013"/>
</dbReference>
<dbReference type="Pfam" id="PF25057">
    <property type="entry name" value="CUT_N"/>
    <property type="match status" value="1"/>
</dbReference>
<dbReference type="InterPro" id="IPR057475">
    <property type="entry name" value="CUT_C"/>
</dbReference>
<dbReference type="GO" id="GO:0005886">
    <property type="term" value="C:plasma membrane"/>
    <property type="evidence" value="ECO:0007669"/>
    <property type="project" value="UniProtKB-SubCell"/>
</dbReference>
<comment type="subcellular location">
    <subcellularLocation>
        <location evidence="1">Cell membrane</location>
        <topology evidence="1">Single-pass type I membrane protein</topology>
    </subcellularLocation>
</comment>
<keyword evidence="11" id="KW-1185">Reference proteome</keyword>
<dbReference type="InterPro" id="IPR056953">
    <property type="entry name" value="CUT_N"/>
</dbReference>
<evidence type="ECO:0000256" key="8">
    <source>
        <dbReference type="SAM" id="Phobius"/>
    </source>
</evidence>
<evidence type="ECO:0000256" key="1">
    <source>
        <dbReference type="ARBA" id="ARBA00004251"/>
    </source>
</evidence>
<dbReference type="InterPro" id="IPR001507">
    <property type="entry name" value="ZP_dom"/>
</dbReference>
<organism evidence="11 12">
    <name type="scientific">Acrobeloides nanus</name>
    <dbReference type="NCBI Taxonomy" id="290746"/>
    <lineage>
        <taxon>Eukaryota</taxon>
        <taxon>Metazoa</taxon>
        <taxon>Ecdysozoa</taxon>
        <taxon>Nematoda</taxon>
        <taxon>Chromadorea</taxon>
        <taxon>Rhabditida</taxon>
        <taxon>Tylenchina</taxon>
        <taxon>Cephalobomorpha</taxon>
        <taxon>Cephaloboidea</taxon>
        <taxon>Cephalobidae</taxon>
        <taxon>Acrobeloides</taxon>
    </lineage>
</organism>
<name>A0A914EEH2_9BILA</name>
<dbReference type="GO" id="GO:0042302">
    <property type="term" value="F:structural constituent of cuticle"/>
    <property type="evidence" value="ECO:0007669"/>
    <property type="project" value="UniProtKB-KW"/>
</dbReference>
<sequence length="491" mass="55397">MKFSFYGFLVYSIAIFAINAQQAINNSIIASPKVSCGNNQITIIIETERPFGGNVYSQGFFNKDLCRVTGDGVGNSVNITIPINADCGMRRRRILNPRGIVLETTVMVMFHKLLLTKNDKSFHVECKYMENNVMITQQLDVSSLPTTDLKQDMSEDAQKALPKCSYEVLYDNENGQIVQFATIGQPIYHKWTCEDSKDNMIHCLTVHSCKVDDGRGNIQELLDTDGCPIDRVLLDELEYKTDLQAGKRSYVFKFADQATVYFSCQLRLEVKTTPQGVCERSSDHCSNYEAGSQRDATNLVQHDVYITNAIESDFPKPDTTDFDLDIAETTMSNSISDVIDLSNLSNWPNLDSFNLKDEAIRRAPSPLFLNKTIKRIYTRDSSTTPEEPIRQQSIDMDVTAGSVNVIEISASQVTSSKSEFEAIPRIVHNFMAEREKICIARNAIYIAIFIISFVLLVFITAFCYILLKLTKPEIEVKGKRRIEDSILAFDI</sequence>
<keyword evidence="7 8" id="KW-0472">Membrane</keyword>
<reference evidence="12" key="1">
    <citation type="submission" date="2022-11" db="UniProtKB">
        <authorList>
            <consortium name="WormBaseParasite"/>
        </authorList>
    </citation>
    <scope>IDENTIFICATION</scope>
</reference>
<feature type="chain" id="PRO_5037344223" evidence="9">
    <location>
        <begin position="21"/>
        <end position="491"/>
    </location>
</feature>
<dbReference type="PANTHER" id="PTHR22907">
    <property type="entry name" value="GH04558P"/>
    <property type="match status" value="1"/>
</dbReference>
<evidence type="ECO:0000256" key="9">
    <source>
        <dbReference type="SAM" id="SignalP"/>
    </source>
</evidence>
<protein>
    <submittedName>
        <fullName evidence="12">ZP domain-containing protein</fullName>
    </submittedName>
</protein>
<feature type="domain" description="ZP" evidence="10">
    <location>
        <begin position="35"/>
        <end position="285"/>
    </location>
</feature>
<feature type="transmembrane region" description="Helical" evidence="8">
    <location>
        <begin position="443"/>
        <end position="467"/>
    </location>
</feature>
<dbReference type="AlphaFoldDB" id="A0A914EEH2"/>
<evidence type="ECO:0000256" key="3">
    <source>
        <dbReference type="ARBA" id="ARBA00022475"/>
    </source>
</evidence>
<dbReference type="PANTHER" id="PTHR22907:SF1">
    <property type="entry name" value="ZP DOMAIN-CONTAINING PROTEIN"/>
    <property type="match status" value="1"/>
</dbReference>
<evidence type="ECO:0000313" key="12">
    <source>
        <dbReference type="WBParaSite" id="ACRNAN_scaffold7689.g17013.t1"/>
    </source>
</evidence>
<keyword evidence="5 9" id="KW-0732">Signal</keyword>
<keyword evidence="3" id="KW-1003">Cell membrane</keyword>
<keyword evidence="4 8" id="KW-0812">Transmembrane</keyword>
<feature type="signal peptide" evidence="9">
    <location>
        <begin position="1"/>
        <end position="20"/>
    </location>
</feature>
<dbReference type="InterPro" id="IPR051962">
    <property type="entry name" value="Cuticlin"/>
</dbReference>
<keyword evidence="2" id="KW-0193">Cuticle</keyword>
<proteinExistence type="predicted"/>
<keyword evidence="6 8" id="KW-1133">Transmembrane helix</keyword>